<organism evidence="1">
    <name type="scientific">freshwater metagenome</name>
    <dbReference type="NCBI Taxonomy" id="449393"/>
    <lineage>
        <taxon>unclassified sequences</taxon>
        <taxon>metagenomes</taxon>
        <taxon>ecological metagenomes</taxon>
    </lineage>
</organism>
<reference evidence="1" key="1">
    <citation type="submission" date="2020-05" db="EMBL/GenBank/DDBJ databases">
        <authorList>
            <person name="Chiriac C."/>
            <person name="Salcher M."/>
            <person name="Ghai R."/>
            <person name="Kavagutti S V."/>
        </authorList>
    </citation>
    <scope>NUCLEOTIDE SEQUENCE</scope>
</reference>
<name>A0A6J6WLY8_9ZZZZ</name>
<proteinExistence type="predicted"/>
<dbReference type="EMBL" id="CAEZZU010000166">
    <property type="protein sequence ID" value="CAB4784919.1"/>
    <property type="molecule type" value="Genomic_DNA"/>
</dbReference>
<evidence type="ECO:0000313" key="1">
    <source>
        <dbReference type="EMBL" id="CAB4784919.1"/>
    </source>
</evidence>
<sequence length="81" mass="8938">MDILAAALKHGITAEEILHAIDNALAVDEVAEDPIRYLILGPNLVGNLLEIVILDRPNGPCVIHAMKMREKYRVLLPRTGE</sequence>
<dbReference type="AlphaFoldDB" id="A0A6J6WLY8"/>
<protein>
    <submittedName>
        <fullName evidence="1">Unannotated protein</fullName>
    </submittedName>
</protein>
<accession>A0A6J6WLY8</accession>
<evidence type="ECO:0000313" key="2">
    <source>
        <dbReference type="EMBL" id="CAB4871963.1"/>
    </source>
</evidence>
<gene>
    <name evidence="1" type="ORF">UFOPK2925_01077</name>
    <name evidence="2" type="ORF">UFOPK3317_00939</name>
</gene>
<dbReference type="EMBL" id="CAFBLK010000157">
    <property type="protein sequence ID" value="CAB4871963.1"/>
    <property type="molecule type" value="Genomic_DNA"/>
</dbReference>